<dbReference type="Gene3D" id="3.90.1210.10">
    <property type="entry name" value="Antifreeze-like/N-acetylneuraminic acid synthase C-terminal domain"/>
    <property type="match status" value="1"/>
</dbReference>
<organism evidence="2 3">
    <name type="scientific">Glutamicibacter bergerei</name>
    <dbReference type="NCBI Taxonomy" id="256702"/>
    <lineage>
        <taxon>Bacteria</taxon>
        <taxon>Bacillati</taxon>
        <taxon>Actinomycetota</taxon>
        <taxon>Actinomycetes</taxon>
        <taxon>Micrococcales</taxon>
        <taxon>Micrococcaceae</taxon>
        <taxon>Glutamicibacter</taxon>
    </lineage>
</organism>
<protein>
    <submittedName>
        <fullName evidence="2">SAF domain-containing protein</fullName>
    </submittedName>
</protein>
<dbReference type="Proteomes" id="UP001595884">
    <property type="component" value="Unassembled WGS sequence"/>
</dbReference>
<proteinExistence type="predicted"/>
<dbReference type="InterPro" id="IPR013974">
    <property type="entry name" value="SAF"/>
</dbReference>
<dbReference type="CDD" id="cd11614">
    <property type="entry name" value="SAF_CpaB_FlgA_like"/>
    <property type="match status" value="1"/>
</dbReference>
<dbReference type="Pfam" id="PF08666">
    <property type="entry name" value="SAF"/>
    <property type="match status" value="1"/>
</dbReference>
<name>A0ABV9MJ56_9MICC</name>
<dbReference type="Pfam" id="PF16976">
    <property type="entry name" value="RcpC"/>
    <property type="match status" value="1"/>
</dbReference>
<gene>
    <name evidence="2" type="ORF">ACFO7V_05415</name>
</gene>
<accession>A0ABV9MJ56</accession>
<feature type="domain" description="SAF" evidence="1">
    <location>
        <begin position="58"/>
        <end position="120"/>
    </location>
</feature>
<evidence type="ECO:0000313" key="2">
    <source>
        <dbReference type="EMBL" id="MFC4715574.1"/>
    </source>
</evidence>
<evidence type="ECO:0000259" key="1">
    <source>
        <dbReference type="SMART" id="SM00858"/>
    </source>
</evidence>
<evidence type="ECO:0000313" key="3">
    <source>
        <dbReference type="Proteomes" id="UP001595884"/>
    </source>
</evidence>
<dbReference type="RefSeq" id="WP_096257363.1">
    <property type="nucleotide sequence ID" value="NZ_BAAAVQ010000006.1"/>
</dbReference>
<dbReference type="InterPro" id="IPR031571">
    <property type="entry name" value="RcpC_dom"/>
</dbReference>
<dbReference type="EMBL" id="JBHSHE010000021">
    <property type="protein sequence ID" value="MFC4715574.1"/>
    <property type="molecule type" value="Genomic_DNA"/>
</dbReference>
<keyword evidence="3" id="KW-1185">Reference proteome</keyword>
<dbReference type="SMART" id="SM00858">
    <property type="entry name" value="SAF"/>
    <property type="match status" value="1"/>
</dbReference>
<sequence>MSNLSRRRTPVIPRPKIRAARTRHQLLRRYRKPLALVLLLLAVAAGINVLAEGQLAQREVVVASGDLPSGQIVRADQVQLLSIPLDPADNQVLTEPQAVIGQRLAVAVPAGTVLREHLLVGPNLLTGTIAGTVAVPIRLSDPATVSLMHPGQLVDIVLTTGDGFEAKISSETIARAVPVLWVPASGEGQLGMFNAATVRGEGIIVVAAANQYSDELSGAVSRGKVSAVLVN</sequence>
<reference evidence="3" key="1">
    <citation type="journal article" date="2019" name="Int. J. Syst. Evol. Microbiol.">
        <title>The Global Catalogue of Microorganisms (GCM) 10K type strain sequencing project: providing services to taxonomists for standard genome sequencing and annotation.</title>
        <authorList>
            <consortium name="The Broad Institute Genomics Platform"/>
            <consortium name="The Broad Institute Genome Sequencing Center for Infectious Disease"/>
            <person name="Wu L."/>
            <person name="Ma J."/>
        </authorList>
    </citation>
    <scope>NUCLEOTIDE SEQUENCE [LARGE SCALE GENOMIC DNA]</scope>
    <source>
        <strain evidence="3">CGMCC 1.12849</strain>
    </source>
</reference>
<comment type="caution">
    <text evidence="2">The sequence shown here is derived from an EMBL/GenBank/DDBJ whole genome shotgun (WGS) entry which is preliminary data.</text>
</comment>